<proteinExistence type="predicted"/>
<dbReference type="AlphaFoldDB" id="A0A856MLG7"/>
<dbReference type="RefSeq" id="WP_169262983.1">
    <property type="nucleotide sequence ID" value="NZ_CAWOXK010000001.1"/>
</dbReference>
<organism evidence="2 3">
    <name type="scientific">Brasilonema sennae CENA114</name>
    <dbReference type="NCBI Taxonomy" id="415709"/>
    <lineage>
        <taxon>Bacteria</taxon>
        <taxon>Bacillati</taxon>
        <taxon>Cyanobacteriota</taxon>
        <taxon>Cyanophyceae</taxon>
        <taxon>Nostocales</taxon>
        <taxon>Scytonemataceae</taxon>
        <taxon>Brasilonema</taxon>
        <taxon>Bromeliae group (in: Brasilonema)</taxon>
    </lineage>
</organism>
<keyword evidence="3" id="KW-1185">Reference proteome</keyword>
<dbReference type="Proteomes" id="UP000503129">
    <property type="component" value="Chromosome"/>
</dbReference>
<evidence type="ECO:0000256" key="1">
    <source>
        <dbReference type="SAM" id="MobiDB-lite"/>
    </source>
</evidence>
<feature type="compositionally biased region" description="Polar residues" evidence="1">
    <location>
        <begin position="89"/>
        <end position="109"/>
    </location>
</feature>
<feature type="compositionally biased region" description="Low complexity" evidence="1">
    <location>
        <begin position="77"/>
        <end position="88"/>
    </location>
</feature>
<sequence>MKSIPPRRTIQPKISTIPRNKSEAAEQLDLYKMVTKRQRIQQELEFMEQRIQLLRQQLGLLDHQIENTEKTIQNLRQSTPSSSQSATPNTCSPQNTTTPNKSVKSSPFQTFYLEY</sequence>
<dbReference type="SUPFAM" id="SSF46579">
    <property type="entry name" value="Prefoldin"/>
    <property type="match status" value="1"/>
</dbReference>
<feature type="region of interest" description="Disordered" evidence="1">
    <location>
        <begin position="74"/>
        <end position="109"/>
    </location>
</feature>
<name>A0A856MLG7_9CYAN</name>
<reference evidence="2 3" key="1">
    <citation type="submission" date="2018-06" db="EMBL/GenBank/DDBJ databases">
        <title>Comparative genomics of Brasilonema spp. strains.</title>
        <authorList>
            <person name="Alvarenga D.O."/>
            <person name="Fiore M.F."/>
            <person name="Varani A.M."/>
        </authorList>
    </citation>
    <scope>NUCLEOTIDE SEQUENCE [LARGE SCALE GENOMIC DNA]</scope>
    <source>
        <strain evidence="2 3">CENA114</strain>
    </source>
</reference>
<dbReference type="KEGG" id="bsen:DP114_29750"/>
<accession>A0A856MLG7</accession>
<dbReference type="EMBL" id="CP030118">
    <property type="protein sequence ID" value="QDL11528.1"/>
    <property type="molecule type" value="Genomic_DNA"/>
</dbReference>
<protein>
    <submittedName>
        <fullName evidence="2">Gas vesicle protein</fullName>
    </submittedName>
</protein>
<gene>
    <name evidence="2" type="ORF">DP114_29750</name>
</gene>
<evidence type="ECO:0000313" key="3">
    <source>
        <dbReference type="Proteomes" id="UP000503129"/>
    </source>
</evidence>
<evidence type="ECO:0000313" key="2">
    <source>
        <dbReference type="EMBL" id="QDL11528.1"/>
    </source>
</evidence>